<dbReference type="PRINTS" id="PR00377">
    <property type="entry name" value="IMPHPHTASES"/>
</dbReference>
<proteinExistence type="inferred from homology"/>
<evidence type="ECO:0000313" key="3">
    <source>
        <dbReference type="EMBL" id="KAH7144111.1"/>
    </source>
</evidence>
<organism evidence="3 4">
    <name type="scientific">Dactylonectria estremocensis</name>
    <dbReference type="NCBI Taxonomy" id="1079267"/>
    <lineage>
        <taxon>Eukaryota</taxon>
        <taxon>Fungi</taxon>
        <taxon>Dikarya</taxon>
        <taxon>Ascomycota</taxon>
        <taxon>Pezizomycotina</taxon>
        <taxon>Sordariomycetes</taxon>
        <taxon>Hypocreomycetidae</taxon>
        <taxon>Hypocreales</taxon>
        <taxon>Nectriaceae</taxon>
        <taxon>Dactylonectria</taxon>
    </lineage>
</organism>
<keyword evidence="2" id="KW-0479">Metal-binding</keyword>
<dbReference type="EMBL" id="JAGMUU010000010">
    <property type="protein sequence ID" value="KAH7144111.1"/>
    <property type="molecule type" value="Genomic_DNA"/>
</dbReference>
<sequence length="195" mass="21300">MRKIDARAFPVPLKDPLWWSTTMSRDIKAEAADMVTQTDQAVESLIRQRLTERYPAFDITDRPTFIVDLIDGTSNFVHGFPAVCVSIGFVIEKVPTVGVVYNLFQEQVWSAVRGQGAFFRQFDGHLQRLPLVAGPLEGLKSACVGIEWGSDRAGPNFDLNVKVLARTTGTGGAFVNSLRCIGSAAIAICRVVAGQ</sequence>
<reference evidence="3" key="1">
    <citation type="journal article" date="2021" name="Nat. Commun.">
        <title>Genetic determinants of endophytism in the Arabidopsis root mycobiome.</title>
        <authorList>
            <person name="Mesny F."/>
            <person name="Miyauchi S."/>
            <person name="Thiergart T."/>
            <person name="Pickel B."/>
            <person name="Atanasova L."/>
            <person name="Karlsson M."/>
            <person name="Huettel B."/>
            <person name="Barry K.W."/>
            <person name="Haridas S."/>
            <person name="Chen C."/>
            <person name="Bauer D."/>
            <person name="Andreopoulos W."/>
            <person name="Pangilinan J."/>
            <person name="LaButti K."/>
            <person name="Riley R."/>
            <person name="Lipzen A."/>
            <person name="Clum A."/>
            <person name="Drula E."/>
            <person name="Henrissat B."/>
            <person name="Kohler A."/>
            <person name="Grigoriev I.V."/>
            <person name="Martin F.M."/>
            <person name="Hacquard S."/>
        </authorList>
    </citation>
    <scope>NUCLEOTIDE SEQUENCE</scope>
    <source>
        <strain evidence="3">MPI-CAGE-AT-0021</strain>
    </source>
</reference>
<gene>
    <name evidence="3" type="ORF">B0J13DRAFT_525507</name>
</gene>
<dbReference type="Gene3D" id="3.40.190.80">
    <property type="match status" value="1"/>
</dbReference>
<feature type="binding site" evidence="2">
    <location>
        <position position="71"/>
    </location>
    <ligand>
        <name>Mg(2+)</name>
        <dbReference type="ChEBI" id="CHEBI:18420"/>
        <label>1</label>
        <note>catalytic</note>
    </ligand>
</feature>
<feature type="binding site" evidence="2">
    <location>
        <position position="70"/>
    </location>
    <ligand>
        <name>Mg(2+)</name>
        <dbReference type="ChEBI" id="CHEBI:18420"/>
        <label>1</label>
        <note>catalytic</note>
    </ligand>
</feature>
<evidence type="ECO:0000256" key="1">
    <source>
        <dbReference type="ARBA" id="ARBA00009759"/>
    </source>
</evidence>
<dbReference type="AlphaFoldDB" id="A0A9P9ETL5"/>
<dbReference type="GO" id="GO:0006020">
    <property type="term" value="P:inositol metabolic process"/>
    <property type="evidence" value="ECO:0007669"/>
    <property type="project" value="TreeGrafter"/>
</dbReference>
<dbReference type="OrthoDB" id="10254945at2759"/>
<dbReference type="GO" id="GO:0046872">
    <property type="term" value="F:metal ion binding"/>
    <property type="evidence" value="ECO:0007669"/>
    <property type="project" value="UniProtKB-KW"/>
</dbReference>
<keyword evidence="2" id="KW-0460">Magnesium</keyword>
<evidence type="ECO:0008006" key="5">
    <source>
        <dbReference type="Google" id="ProtNLM"/>
    </source>
</evidence>
<accession>A0A9P9ETL5</accession>
<dbReference type="GO" id="GO:0007165">
    <property type="term" value="P:signal transduction"/>
    <property type="evidence" value="ECO:0007669"/>
    <property type="project" value="TreeGrafter"/>
</dbReference>
<evidence type="ECO:0000256" key="2">
    <source>
        <dbReference type="PIRSR" id="PIRSR600760-2"/>
    </source>
</evidence>
<dbReference type="PANTHER" id="PTHR20854:SF4">
    <property type="entry name" value="INOSITOL-1-MONOPHOSPHATASE-RELATED"/>
    <property type="match status" value="1"/>
</dbReference>
<keyword evidence="4" id="KW-1185">Reference proteome</keyword>
<dbReference type="Pfam" id="PF00459">
    <property type="entry name" value="Inositol_P"/>
    <property type="match status" value="1"/>
</dbReference>
<dbReference type="InterPro" id="IPR000760">
    <property type="entry name" value="Inositol_monophosphatase-like"/>
</dbReference>
<evidence type="ECO:0000313" key="4">
    <source>
        <dbReference type="Proteomes" id="UP000717696"/>
    </source>
</evidence>
<dbReference type="SUPFAM" id="SSF56655">
    <property type="entry name" value="Carbohydrate phosphatase"/>
    <property type="match status" value="1"/>
</dbReference>
<dbReference type="Gene3D" id="3.30.540.10">
    <property type="entry name" value="Fructose-1,6-Bisphosphatase, subunit A, domain 1"/>
    <property type="match status" value="1"/>
</dbReference>
<comment type="cofactor">
    <cofactor evidence="2">
        <name>Mg(2+)</name>
        <dbReference type="ChEBI" id="CHEBI:18420"/>
    </cofactor>
</comment>
<dbReference type="Proteomes" id="UP000717696">
    <property type="component" value="Unassembled WGS sequence"/>
</dbReference>
<name>A0A9P9ETL5_9HYPO</name>
<feature type="binding site" evidence="2">
    <location>
        <position position="68"/>
    </location>
    <ligand>
        <name>Mg(2+)</name>
        <dbReference type="ChEBI" id="CHEBI:18420"/>
        <label>1</label>
        <note>catalytic</note>
    </ligand>
</feature>
<comment type="similarity">
    <text evidence="1">Belongs to the inositol monophosphatase superfamily.</text>
</comment>
<dbReference type="PANTHER" id="PTHR20854">
    <property type="entry name" value="INOSITOL MONOPHOSPHATASE"/>
    <property type="match status" value="1"/>
</dbReference>
<protein>
    <recommendedName>
        <fullName evidence="5">Inositol monophosphatase</fullName>
    </recommendedName>
</protein>
<dbReference type="GO" id="GO:0008934">
    <property type="term" value="F:inositol monophosphate 1-phosphatase activity"/>
    <property type="evidence" value="ECO:0007669"/>
    <property type="project" value="TreeGrafter"/>
</dbReference>
<comment type="caution">
    <text evidence="3">The sequence shown here is derived from an EMBL/GenBank/DDBJ whole genome shotgun (WGS) entry which is preliminary data.</text>
</comment>